<sequence>MQPAKGGGEGKRLTIPRGFTASAIVRPIDGRAIFALGKAWHPEHLTCTKCDSILSGERFYAESGLLYCRAHFGQQTAEICHVCREPLFEASIQWANKVFCPDHFRCDLCAKHLKAK</sequence>
<organism evidence="6 7">
    <name type="scientific">Dibothriocephalus latus</name>
    <name type="common">Fish tapeworm</name>
    <name type="synonym">Diphyllobothrium latum</name>
    <dbReference type="NCBI Taxonomy" id="60516"/>
    <lineage>
        <taxon>Eukaryota</taxon>
        <taxon>Metazoa</taxon>
        <taxon>Spiralia</taxon>
        <taxon>Lophotrochozoa</taxon>
        <taxon>Platyhelminthes</taxon>
        <taxon>Cestoda</taxon>
        <taxon>Eucestoda</taxon>
        <taxon>Diphyllobothriidea</taxon>
        <taxon>Diphyllobothriidae</taxon>
        <taxon>Dibothriocephalus</taxon>
    </lineage>
</organism>
<dbReference type="Pfam" id="PF00412">
    <property type="entry name" value="LIM"/>
    <property type="match status" value="1"/>
</dbReference>
<dbReference type="GO" id="GO:2001046">
    <property type="term" value="P:positive regulation of integrin-mediated signaling pathway"/>
    <property type="evidence" value="ECO:0007669"/>
    <property type="project" value="TreeGrafter"/>
</dbReference>
<proteinExistence type="predicted"/>
<dbReference type="SUPFAM" id="SSF57716">
    <property type="entry name" value="Glucocorticoid receptor-like (DNA-binding domain)"/>
    <property type="match status" value="1"/>
</dbReference>
<evidence type="ECO:0000259" key="5">
    <source>
        <dbReference type="PROSITE" id="PS50023"/>
    </source>
</evidence>
<evidence type="ECO:0000313" key="6">
    <source>
        <dbReference type="EMBL" id="VDN11295.1"/>
    </source>
</evidence>
<dbReference type="InterPro" id="IPR017351">
    <property type="entry name" value="PINCH-1-4-like"/>
</dbReference>
<dbReference type="PANTHER" id="PTHR24210">
    <property type="entry name" value="LIM DOMAIN-CONTAINING PROTEIN"/>
    <property type="match status" value="1"/>
</dbReference>
<dbReference type="AlphaFoldDB" id="A0A3P7L1E6"/>
<dbReference type="PROSITE" id="PS50023">
    <property type="entry name" value="LIM_DOMAIN_2"/>
    <property type="match status" value="1"/>
</dbReference>
<gene>
    <name evidence="6" type="ORF">DILT_LOCUS7126</name>
</gene>
<dbReference type="SMART" id="SM00132">
    <property type="entry name" value="LIM"/>
    <property type="match status" value="1"/>
</dbReference>
<keyword evidence="3 4" id="KW-0440">LIM domain</keyword>
<dbReference type="EMBL" id="UYRU01051148">
    <property type="protein sequence ID" value="VDN11295.1"/>
    <property type="molecule type" value="Genomic_DNA"/>
</dbReference>
<evidence type="ECO:0000256" key="1">
    <source>
        <dbReference type="ARBA" id="ARBA00022723"/>
    </source>
</evidence>
<keyword evidence="2 4" id="KW-0862">Zinc</keyword>
<dbReference type="GO" id="GO:1900026">
    <property type="term" value="P:positive regulation of substrate adhesion-dependent cell spreading"/>
    <property type="evidence" value="ECO:0007669"/>
    <property type="project" value="TreeGrafter"/>
</dbReference>
<keyword evidence="1 4" id="KW-0479">Metal-binding</keyword>
<dbReference type="GO" id="GO:0045216">
    <property type="term" value="P:cell-cell junction organization"/>
    <property type="evidence" value="ECO:0007669"/>
    <property type="project" value="TreeGrafter"/>
</dbReference>
<dbReference type="OrthoDB" id="1112565at2759"/>
<dbReference type="GO" id="GO:0005737">
    <property type="term" value="C:cytoplasm"/>
    <property type="evidence" value="ECO:0007669"/>
    <property type="project" value="TreeGrafter"/>
</dbReference>
<accession>A0A3P7L1E6</accession>
<evidence type="ECO:0000256" key="3">
    <source>
        <dbReference type="ARBA" id="ARBA00023038"/>
    </source>
</evidence>
<evidence type="ECO:0000313" key="7">
    <source>
        <dbReference type="Proteomes" id="UP000281553"/>
    </source>
</evidence>
<dbReference type="PANTHER" id="PTHR24210:SF0">
    <property type="entry name" value="LIM DOMAIN-CONTAINING PROTEIN"/>
    <property type="match status" value="1"/>
</dbReference>
<dbReference type="Gene3D" id="2.10.110.10">
    <property type="entry name" value="Cysteine Rich Protein"/>
    <property type="match status" value="2"/>
</dbReference>
<dbReference type="GO" id="GO:0098609">
    <property type="term" value="P:cell-cell adhesion"/>
    <property type="evidence" value="ECO:0007669"/>
    <property type="project" value="TreeGrafter"/>
</dbReference>
<feature type="domain" description="LIM zinc-binding" evidence="5">
    <location>
        <begin position="16"/>
        <end position="78"/>
    </location>
</feature>
<dbReference type="InterPro" id="IPR001781">
    <property type="entry name" value="Znf_LIM"/>
</dbReference>
<evidence type="ECO:0000256" key="4">
    <source>
        <dbReference type="PROSITE-ProRule" id="PRU00125"/>
    </source>
</evidence>
<dbReference type="Proteomes" id="UP000281553">
    <property type="component" value="Unassembled WGS sequence"/>
</dbReference>
<protein>
    <recommendedName>
        <fullName evidence="5">LIM zinc-binding domain-containing protein</fullName>
    </recommendedName>
</protein>
<name>A0A3P7L1E6_DIBLA</name>
<evidence type="ECO:0000256" key="2">
    <source>
        <dbReference type="ARBA" id="ARBA00022833"/>
    </source>
</evidence>
<reference evidence="6 7" key="1">
    <citation type="submission" date="2018-11" db="EMBL/GenBank/DDBJ databases">
        <authorList>
            <consortium name="Pathogen Informatics"/>
        </authorList>
    </citation>
    <scope>NUCLEOTIDE SEQUENCE [LARGE SCALE GENOMIC DNA]</scope>
</reference>
<keyword evidence="7" id="KW-1185">Reference proteome</keyword>
<dbReference type="GO" id="GO:0046872">
    <property type="term" value="F:metal ion binding"/>
    <property type="evidence" value="ECO:0007669"/>
    <property type="project" value="UniProtKB-KW"/>
</dbReference>